<keyword evidence="3" id="KW-1185">Reference proteome</keyword>
<gene>
    <name evidence="2" type="ORF">Cadr_000008476</name>
</gene>
<sequence length="114" mass="12203">MLPRASQIREAARKRSPHAAGCPPVRAVCAGSPAALRPSSCQQTGRNAPTGKGWRAGLRGTLSPPPPPRSGRAAQAPGLYLCSLSRRNFSLSALLIFSSGCRWSWCVRTFWLST</sequence>
<proteinExistence type="predicted"/>
<evidence type="ECO:0000313" key="3">
    <source>
        <dbReference type="Proteomes" id="UP000299084"/>
    </source>
</evidence>
<organism evidence="2 3">
    <name type="scientific">Camelus dromedarius</name>
    <name type="common">Dromedary</name>
    <name type="synonym">Arabian camel</name>
    <dbReference type="NCBI Taxonomy" id="9838"/>
    <lineage>
        <taxon>Eukaryota</taxon>
        <taxon>Metazoa</taxon>
        <taxon>Chordata</taxon>
        <taxon>Craniata</taxon>
        <taxon>Vertebrata</taxon>
        <taxon>Euteleostomi</taxon>
        <taxon>Mammalia</taxon>
        <taxon>Eutheria</taxon>
        <taxon>Laurasiatheria</taxon>
        <taxon>Artiodactyla</taxon>
        <taxon>Tylopoda</taxon>
        <taxon>Camelidae</taxon>
        <taxon>Camelus</taxon>
    </lineage>
</organism>
<feature type="region of interest" description="Disordered" evidence="1">
    <location>
        <begin position="1"/>
        <end position="22"/>
    </location>
</feature>
<evidence type="ECO:0000256" key="1">
    <source>
        <dbReference type="SAM" id="MobiDB-lite"/>
    </source>
</evidence>
<protein>
    <submittedName>
        <fullName evidence="2">Uncharacterized protein</fullName>
    </submittedName>
</protein>
<comment type="caution">
    <text evidence="2">The sequence shown here is derived from an EMBL/GenBank/DDBJ whole genome shotgun (WGS) entry which is preliminary data.</text>
</comment>
<dbReference type="EMBL" id="JWIN03000007">
    <property type="protein sequence ID" value="KAB1276454.1"/>
    <property type="molecule type" value="Genomic_DNA"/>
</dbReference>
<feature type="region of interest" description="Disordered" evidence="1">
    <location>
        <begin position="36"/>
        <end position="73"/>
    </location>
</feature>
<evidence type="ECO:0000313" key="2">
    <source>
        <dbReference type="EMBL" id="KAB1276454.1"/>
    </source>
</evidence>
<name>A0A5N4DZN8_CAMDR</name>
<dbReference type="AlphaFoldDB" id="A0A5N4DZN8"/>
<dbReference type="Proteomes" id="UP000299084">
    <property type="component" value="Unassembled WGS sequence"/>
</dbReference>
<accession>A0A5N4DZN8</accession>
<reference evidence="2 3" key="1">
    <citation type="journal article" date="2019" name="Mol. Ecol. Resour.">
        <title>Improving Illumina assemblies with Hi-C and long reads: an example with the North African dromedary.</title>
        <authorList>
            <person name="Elbers J.P."/>
            <person name="Rogers M.F."/>
            <person name="Perelman P.L."/>
            <person name="Proskuryakova A.A."/>
            <person name="Serdyukova N.A."/>
            <person name="Johnson W.E."/>
            <person name="Horin P."/>
            <person name="Corander J."/>
            <person name="Murphy D."/>
            <person name="Burger P.A."/>
        </authorList>
    </citation>
    <scope>NUCLEOTIDE SEQUENCE [LARGE SCALE GENOMIC DNA]</scope>
    <source>
        <strain evidence="2">Drom800</strain>
        <tissue evidence="2">Blood</tissue>
    </source>
</reference>